<sequence length="284" mass="31656">MSPNLFNTLHFLVLHFPIALLILSFVLDLIAAIWKRSKAHDLLHKAGFLTLLFGTFMSIITVLSGFIAAQMLGVGAPIIVHASKAVFVTSYAIFLSFIRCYFVWKLKKDISDHIFYLVAAFAGILLVFTQFKVYRFSHFALLQFTVPLIISGFIADIIAMVGRNKNYAEDFKRMGYYFLILGTVVIIGTVISGYMRAAAMPTLNPPRVYDETALQAHELFGLITMGFFILLSAVRSVFFFKADRAKIILKGQGIYVVALIAGIAIISWASHLGGEVHLFPALFK</sequence>
<protein>
    <submittedName>
        <fullName evidence="3">DUF2231 domain-containing protein</fullName>
    </submittedName>
</protein>
<feature type="transmembrane region" description="Helical" evidence="1">
    <location>
        <begin position="140"/>
        <end position="162"/>
    </location>
</feature>
<feature type="transmembrane region" description="Helical" evidence="1">
    <location>
        <begin position="114"/>
        <end position="134"/>
    </location>
</feature>
<evidence type="ECO:0000259" key="2">
    <source>
        <dbReference type="Pfam" id="PF09990"/>
    </source>
</evidence>
<dbReference type="RefSeq" id="WP_353947497.1">
    <property type="nucleotide sequence ID" value="NZ_CP159510.1"/>
</dbReference>
<feature type="domain" description="DUF2231" evidence="2">
    <location>
        <begin position="8"/>
        <end position="130"/>
    </location>
</feature>
<name>A0AAU8IB66_9BACL</name>
<accession>A0AAU8IB66</accession>
<feature type="transmembrane region" description="Helical" evidence="1">
    <location>
        <begin position="46"/>
        <end position="72"/>
    </location>
</feature>
<gene>
    <name evidence="3" type="ORF">ABNN70_08090</name>
</gene>
<proteinExistence type="predicted"/>
<feature type="transmembrane region" description="Helical" evidence="1">
    <location>
        <begin position="174"/>
        <end position="199"/>
    </location>
</feature>
<feature type="transmembrane region" description="Helical" evidence="1">
    <location>
        <begin position="252"/>
        <end position="270"/>
    </location>
</feature>
<dbReference type="Pfam" id="PF09990">
    <property type="entry name" value="DUF2231"/>
    <property type="match status" value="2"/>
</dbReference>
<dbReference type="InterPro" id="IPR019251">
    <property type="entry name" value="DUF2231_TM"/>
</dbReference>
<feature type="transmembrane region" description="Helical" evidence="1">
    <location>
        <begin position="12"/>
        <end position="34"/>
    </location>
</feature>
<keyword evidence="1" id="KW-0472">Membrane</keyword>
<keyword evidence="1" id="KW-0812">Transmembrane</keyword>
<reference evidence="3" key="1">
    <citation type="submission" date="2024-06" db="EMBL/GenBank/DDBJ databases">
        <authorList>
            <person name="Fan A."/>
            <person name="Zhang F.Y."/>
            <person name="Zhang L."/>
        </authorList>
    </citation>
    <scope>NUCLEOTIDE SEQUENCE</scope>
    <source>
        <strain evidence="3">Y61</strain>
    </source>
</reference>
<evidence type="ECO:0000256" key="1">
    <source>
        <dbReference type="SAM" id="Phobius"/>
    </source>
</evidence>
<feature type="transmembrane region" description="Helical" evidence="1">
    <location>
        <begin position="219"/>
        <end position="240"/>
    </location>
</feature>
<organism evidence="3">
    <name type="scientific">Sporolactobacillus sp. Y61</name>
    <dbReference type="NCBI Taxonomy" id="3160863"/>
    <lineage>
        <taxon>Bacteria</taxon>
        <taxon>Bacillati</taxon>
        <taxon>Bacillota</taxon>
        <taxon>Bacilli</taxon>
        <taxon>Bacillales</taxon>
        <taxon>Sporolactobacillaceae</taxon>
        <taxon>Sporolactobacillus</taxon>
    </lineage>
</organism>
<evidence type="ECO:0000313" key="3">
    <source>
        <dbReference type="EMBL" id="XCJ15696.1"/>
    </source>
</evidence>
<dbReference type="EMBL" id="CP159510">
    <property type="protein sequence ID" value="XCJ15696.1"/>
    <property type="molecule type" value="Genomic_DNA"/>
</dbReference>
<feature type="transmembrane region" description="Helical" evidence="1">
    <location>
        <begin position="78"/>
        <end position="102"/>
    </location>
</feature>
<keyword evidence="1" id="KW-1133">Transmembrane helix</keyword>
<feature type="domain" description="DUF2231" evidence="2">
    <location>
        <begin position="138"/>
        <end position="276"/>
    </location>
</feature>
<dbReference type="AlphaFoldDB" id="A0AAU8IB66"/>